<sequence length="255" mass="27814">MTFIADNQFLLLMAFFLAGLVGTALIFRKPAGHRAWLMADLIWVVLGGFGALVAVLAGIYKADSSRIDRQIDIAFAATASFDQDAARFRLTYCEAPENTDIATLCDKVDFLSASTAENAALPLFIAVTDEVAPLRGLHFIVKGTGQGENMHAMVEKADSFDTSEFLSFPPLDDATIPAMNALRSTRPGVAANFQIIAQSYTDLIAQVGKLKEEWEFLQANSHILVLQIIALCLVSFAAPFRLGKSIVELRRGIQR</sequence>
<feature type="transmembrane region" description="Helical" evidence="1">
    <location>
        <begin position="41"/>
        <end position="60"/>
    </location>
</feature>
<keyword evidence="3" id="KW-1185">Reference proteome</keyword>
<organism evidence="2 3">
    <name type="scientific">Roseovarius aestuarii</name>
    <dbReference type="NCBI Taxonomy" id="475083"/>
    <lineage>
        <taxon>Bacteria</taxon>
        <taxon>Pseudomonadati</taxon>
        <taxon>Pseudomonadota</taxon>
        <taxon>Alphaproteobacteria</taxon>
        <taxon>Rhodobacterales</taxon>
        <taxon>Roseobacteraceae</taxon>
        <taxon>Roseovarius</taxon>
    </lineage>
</organism>
<keyword evidence="1" id="KW-0812">Transmembrane</keyword>
<evidence type="ECO:0000313" key="2">
    <source>
        <dbReference type="EMBL" id="SMC11015.1"/>
    </source>
</evidence>
<feature type="transmembrane region" description="Helical" evidence="1">
    <location>
        <begin position="9"/>
        <end position="29"/>
    </location>
</feature>
<proteinExistence type="predicted"/>
<evidence type="ECO:0000313" key="3">
    <source>
        <dbReference type="Proteomes" id="UP000193224"/>
    </source>
</evidence>
<reference evidence="2 3" key="1">
    <citation type="submission" date="2017-03" db="EMBL/GenBank/DDBJ databases">
        <authorList>
            <person name="Afonso C.L."/>
            <person name="Miller P.J."/>
            <person name="Scott M.A."/>
            <person name="Spackman E."/>
            <person name="Goraichik I."/>
            <person name="Dimitrov K.M."/>
            <person name="Suarez D.L."/>
            <person name="Swayne D.E."/>
        </authorList>
    </citation>
    <scope>NUCLEOTIDE SEQUENCE [LARGE SCALE GENOMIC DNA]</scope>
    <source>
        <strain evidence="2 3">CECT 7745</strain>
    </source>
</reference>
<dbReference type="RefSeq" id="WP_085798974.1">
    <property type="nucleotide sequence ID" value="NZ_FWXB01000002.1"/>
</dbReference>
<dbReference type="OrthoDB" id="7740537at2"/>
<name>A0A1X7BN26_9RHOB</name>
<keyword evidence="1" id="KW-0472">Membrane</keyword>
<keyword evidence="1" id="KW-1133">Transmembrane helix</keyword>
<dbReference type="AlphaFoldDB" id="A0A1X7BN26"/>
<accession>A0A1X7BN26</accession>
<dbReference type="EMBL" id="FWXB01000002">
    <property type="protein sequence ID" value="SMC11015.1"/>
    <property type="molecule type" value="Genomic_DNA"/>
</dbReference>
<protein>
    <submittedName>
        <fullName evidence="2">Uncharacterized protein</fullName>
    </submittedName>
</protein>
<evidence type="ECO:0000256" key="1">
    <source>
        <dbReference type="SAM" id="Phobius"/>
    </source>
</evidence>
<dbReference type="Proteomes" id="UP000193224">
    <property type="component" value="Unassembled WGS sequence"/>
</dbReference>
<gene>
    <name evidence="2" type="ORF">ROA7745_00824</name>
</gene>